<gene>
    <name evidence="11" type="ORF">CTEN210_12864</name>
</gene>
<dbReference type="EMBL" id="BLLK01000051">
    <property type="protein sequence ID" value="GFH56388.1"/>
    <property type="molecule type" value="Genomic_DNA"/>
</dbReference>
<sequence>MELTLTGASLTSDTSRVNTSSSTTSSSTTTKKNAAAASPHQSCSHDHSHHHHHGHDSQQLQQVGPASNYQRVEAIPKEKLLNNPQVLFSALIASIKGGSFDTFKYLVDLVLLHEQSNDVLQWGTKIDDTCHSSLGNRGPDGHSLAHWAAKRSNNLQFLQYLCDSVKDINIHSHSTDAVGMTPLHWAATEGAIPIVNLILTHLDRTSTSTGFPHSSSRSNMSGLGVEIHPSSHPINTRDKSGCTPLLIAAQYGHADLAAFLIKRGADPLAVDDSKDTALHWAAYKGSVSVCGLLLHLNGIQGHLDEVDAFGQTPLHLAALRGNTDVIDYIMEQSCTYELNRRNQESSDIEQGSSKHFAEKLLTMTDKDGKTPVDLAIKKKKDMAEMVLKKYMDKYCTQQITIGQKIVATVKLFFSCKNWLSWIGLVSENGNPPRFIFWFVVINLALAFMMELVVYTNLIHIPGIGGEDRLADCMYLHYATIFNFLLTWFFFIMVNKTDPGILAEANYASAPGNAMRGIDACLDVRLSPFCIWNENKKIKREMHTLTNDLRNLYEETLESFADVGSNGNDTQKLPLCHSCHIARPHRSKHCRVLNRCVLVFDHHCPFVGNTIGLYNYKYFYPFVLFMTIANVLFTSTGFLYLRSAPSGTSMEVGKWLLCIYWAIYTFMTGGLSFYHTQLVTKNLTTNEHANFSKYAYLKKEDGKFTNPYNFGCFKNFTMRFTPSKSLYMTPSFEAQLNGSDVSMDKDGNSKHSLHPLDIESTINVGTNKKDDEKLSLVDNVV</sequence>
<name>A0AAD3HAX2_9STRA</name>
<feature type="domain" description="Palmitoyltransferase DHHC" evidence="10">
    <location>
        <begin position="573"/>
        <end position="689"/>
    </location>
</feature>
<dbReference type="InterPro" id="IPR001594">
    <property type="entry name" value="Palmitoyltrfase_DHHC"/>
</dbReference>
<evidence type="ECO:0000259" key="10">
    <source>
        <dbReference type="Pfam" id="PF01529"/>
    </source>
</evidence>
<comment type="caution">
    <text evidence="11">The sequence shown here is derived from an EMBL/GenBank/DDBJ whole genome shotgun (WGS) entry which is preliminary data.</text>
</comment>
<feature type="repeat" description="ANK" evidence="7">
    <location>
        <begin position="178"/>
        <end position="199"/>
    </location>
</feature>
<dbReference type="GO" id="GO:0019706">
    <property type="term" value="F:protein-cysteine S-palmitoyltransferase activity"/>
    <property type="evidence" value="ECO:0007669"/>
    <property type="project" value="UniProtKB-EC"/>
</dbReference>
<keyword evidence="8" id="KW-0808">Transferase</keyword>
<dbReference type="PROSITE" id="PS50088">
    <property type="entry name" value="ANK_REPEAT"/>
    <property type="match status" value="3"/>
</dbReference>
<keyword evidence="3" id="KW-0677">Repeat</keyword>
<feature type="region of interest" description="Disordered" evidence="9">
    <location>
        <begin position="1"/>
        <end position="67"/>
    </location>
</feature>
<keyword evidence="8" id="KW-0012">Acyltransferase</keyword>
<feature type="compositionally biased region" description="Low complexity" evidence="9">
    <location>
        <begin position="11"/>
        <end position="30"/>
    </location>
</feature>
<comment type="subcellular location">
    <subcellularLocation>
        <location evidence="1">Membrane</location>
        <topology evidence="1">Multi-pass membrane protein</topology>
    </subcellularLocation>
</comment>
<dbReference type="PROSITE" id="PS50216">
    <property type="entry name" value="DHHC"/>
    <property type="match status" value="1"/>
</dbReference>
<proteinExistence type="inferred from homology"/>
<dbReference type="PANTHER" id="PTHR24161:SF17">
    <property type="entry name" value="PALMITOYLTRANSFERASE"/>
    <property type="match status" value="1"/>
</dbReference>
<evidence type="ECO:0000256" key="7">
    <source>
        <dbReference type="PROSITE-ProRule" id="PRU00023"/>
    </source>
</evidence>
<evidence type="ECO:0000256" key="2">
    <source>
        <dbReference type="ARBA" id="ARBA00022692"/>
    </source>
</evidence>
<keyword evidence="12" id="KW-1185">Reference proteome</keyword>
<comment type="catalytic activity">
    <reaction evidence="8">
        <text>L-cysteinyl-[protein] + hexadecanoyl-CoA = S-hexadecanoyl-L-cysteinyl-[protein] + CoA</text>
        <dbReference type="Rhea" id="RHEA:36683"/>
        <dbReference type="Rhea" id="RHEA-COMP:10131"/>
        <dbReference type="Rhea" id="RHEA-COMP:11032"/>
        <dbReference type="ChEBI" id="CHEBI:29950"/>
        <dbReference type="ChEBI" id="CHEBI:57287"/>
        <dbReference type="ChEBI" id="CHEBI:57379"/>
        <dbReference type="ChEBI" id="CHEBI:74151"/>
        <dbReference type="EC" id="2.3.1.225"/>
    </reaction>
</comment>
<feature type="transmembrane region" description="Helical" evidence="8">
    <location>
        <begin position="434"/>
        <end position="453"/>
    </location>
</feature>
<evidence type="ECO:0000256" key="4">
    <source>
        <dbReference type="ARBA" id="ARBA00022989"/>
    </source>
</evidence>
<feature type="transmembrane region" description="Helical" evidence="8">
    <location>
        <begin position="474"/>
        <end position="493"/>
    </location>
</feature>
<organism evidence="11 12">
    <name type="scientific">Chaetoceros tenuissimus</name>
    <dbReference type="NCBI Taxonomy" id="426638"/>
    <lineage>
        <taxon>Eukaryota</taxon>
        <taxon>Sar</taxon>
        <taxon>Stramenopiles</taxon>
        <taxon>Ochrophyta</taxon>
        <taxon>Bacillariophyta</taxon>
        <taxon>Coscinodiscophyceae</taxon>
        <taxon>Chaetocerotophycidae</taxon>
        <taxon>Chaetocerotales</taxon>
        <taxon>Chaetocerotaceae</taxon>
        <taxon>Chaetoceros</taxon>
    </lineage>
</organism>
<comment type="similarity">
    <text evidence="8">Belongs to the DHHC palmitoyltransferase family.</text>
</comment>
<keyword evidence="5 7" id="KW-0040">ANK repeat</keyword>
<dbReference type="SUPFAM" id="SSF48403">
    <property type="entry name" value="Ankyrin repeat"/>
    <property type="match status" value="1"/>
</dbReference>
<evidence type="ECO:0000256" key="8">
    <source>
        <dbReference type="RuleBase" id="RU079119"/>
    </source>
</evidence>
<evidence type="ECO:0000313" key="11">
    <source>
        <dbReference type="EMBL" id="GFH56388.1"/>
    </source>
</evidence>
<dbReference type="InterPro" id="IPR002110">
    <property type="entry name" value="Ankyrin_rpt"/>
</dbReference>
<evidence type="ECO:0000256" key="6">
    <source>
        <dbReference type="ARBA" id="ARBA00023136"/>
    </source>
</evidence>
<dbReference type="EC" id="2.3.1.225" evidence="8"/>
<keyword evidence="2 8" id="KW-0812">Transmembrane</keyword>
<dbReference type="Gene3D" id="1.25.40.20">
    <property type="entry name" value="Ankyrin repeat-containing domain"/>
    <property type="match status" value="2"/>
</dbReference>
<feature type="repeat" description="ANK" evidence="7">
    <location>
        <begin position="309"/>
        <end position="341"/>
    </location>
</feature>
<comment type="domain">
    <text evidence="8">The DHHC domain is required for palmitoyltransferase activity.</text>
</comment>
<evidence type="ECO:0000256" key="5">
    <source>
        <dbReference type="ARBA" id="ARBA00023043"/>
    </source>
</evidence>
<dbReference type="PANTHER" id="PTHR24161">
    <property type="entry name" value="ANK_REP_REGION DOMAIN-CONTAINING PROTEIN-RELATED"/>
    <property type="match status" value="1"/>
</dbReference>
<dbReference type="GO" id="GO:0000139">
    <property type="term" value="C:Golgi membrane"/>
    <property type="evidence" value="ECO:0007669"/>
    <property type="project" value="TreeGrafter"/>
</dbReference>
<accession>A0AAD3HAX2</accession>
<dbReference type="Proteomes" id="UP001054902">
    <property type="component" value="Unassembled WGS sequence"/>
</dbReference>
<dbReference type="PROSITE" id="PS50297">
    <property type="entry name" value="ANK_REP_REGION"/>
    <property type="match status" value="3"/>
</dbReference>
<feature type="transmembrane region" description="Helical" evidence="8">
    <location>
        <begin position="617"/>
        <end position="640"/>
    </location>
</feature>
<protein>
    <recommendedName>
        <fullName evidence="8">Palmitoyltransferase</fullName>
        <ecNumber evidence="8">2.3.1.225</ecNumber>
    </recommendedName>
</protein>
<dbReference type="Pfam" id="PF01529">
    <property type="entry name" value="DHHC"/>
    <property type="match status" value="1"/>
</dbReference>
<dbReference type="SMART" id="SM00248">
    <property type="entry name" value="ANK"/>
    <property type="match status" value="6"/>
</dbReference>
<evidence type="ECO:0000256" key="1">
    <source>
        <dbReference type="ARBA" id="ARBA00004141"/>
    </source>
</evidence>
<reference evidence="11 12" key="1">
    <citation type="journal article" date="2021" name="Sci. Rep.">
        <title>The genome of the diatom Chaetoceros tenuissimus carries an ancient integrated fragment of an extant virus.</title>
        <authorList>
            <person name="Hongo Y."/>
            <person name="Kimura K."/>
            <person name="Takaki Y."/>
            <person name="Yoshida Y."/>
            <person name="Baba S."/>
            <person name="Kobayashi G."/>
            <person name="Nagasaki K."/>
            <person name="Hano T."/>
            <person name="Tomaru Y."/>
        </authorList>
    </citation>
    <scope>NUCLEOTIDE SEQUENCE [LARGE SCALE GENOMIC DNA]</scope>
    <source>
        <strain evidence="11 12">NIES-3715</strain>
    </source>
</reference>
<keyword evidence="6 8" id="KW-0472">Membrane</keyword>
<dbReference type="Pfam" id="PF12796">
    <property type="entry name" value="Ank_2"/>
    <property type="match status" value="3"/>
</dbReference>
<evidence type="ECO:0000256" key="3">
    <source>
        <dbReference type="ARBA" id="ARBA00022737"/>
    </source>
</evidence>
<keyword evidence="4 8" id="KW-1133">Transmembrane helix</keyword>
<dbReference type="InterPro" id="IPR036770">
    <property type="entry name" value="Ankyrin_rpt-contain_sf"/>
</dbReference>
<feature type="transmembrane region" description="Helical" evidence="8">
    <location>
        <begin position="652"/>
        <end position="673"/>
    </location>
</feature>
<feature type="compositionally biased region" description="Polar residues" evidence="9">
    <location>
        <begin position="1"/>
        <end position="10"/>
    </location>
</feature>
<dbReference type="AlphaFoldDB" id="A0AAD3HAX2"/>
<feature type="repeat" description="ANK" evidence="7">
    <location>
        <begin position="240"/>
        <end position="272"/>
    </location>
</feature>
<evidence type="ECO:0000256" key="9">
    <source>
        <dbReference type="SAM" id="MobiDB-lite"/>
    </source>
</evidence>
<evidence type="ECO:0000313" key="12">
    <source>
        <dbReference type="Proteomes" id="UP001054902"/>
    </source>
</evidence>